<dbReference type="InterPro" id="IPR050744">
    <property type="entry name" value="AI-2_Isomerase_LsrG"/>
</dbReference>
<dbReference type="EMBL" id="CP126980">
    <property type="protein sequence ID" value="WIM93068.1"/>
    <property type="molecule type" value="Genomic_DNA"/>
</dbReference>
<dbReference type="InterPro" id="IPR011008">
    <property type="entry name" value="Dimeric_a/b-barrel"/>
</dbReference>
<dbReference type="PROSITE" id="PS51725">
    <property type="entry name" value="ABM"/>
    <property type="match status" value="1"/>
</dbReference>
<dbReference type="SUPFAM" id="SSF54909">
    <property type="entry name" value="Dimeric alpha+beta barrel"/>
    <property type="match status" value="1"/>
</dbReference>
<dbReference type="GO" id="GO:0004497">
    <property type="term" value="F:monooxygenase activity"/>
    <property type="evidence" value="ECO:0007669"/>
    <property type="project" value="UniProtKB-KW"/>
</dbReference>
<evidence type="ECO:0000313" key="2">
    <source>
        <dbReference type="EMBL" id="WIM93068.1"/>
    </source>
</evidence>
<sequence length="100" mass="10836">MSHPLRAIVLIETRPGRGAEQAAAFTALAPVVRAEPGCLRYDMHAVEGDPDRFVLIEEWASAEALRAHDAAPHMREADLANRAFRAGPATMVRLAPEPIA</sequence>
<protein>
    <submittedName>
        <fullName evidence="2">Antibiotic biosynthesis monooxygenase family protein</fullName>
    </submittedName>
</protein>
<dbReference type="RefSeq" id="WP_284914276.1">
    <property type="nucleotide sequence ID" value="NZ_CP126980.1"/>
</dbReference>
<dbReference type="InterPro" id="IPR007138">
    <property type="entry name" value="ABM_dom"/>
</dbReference>
<evidence type="ECO:0000313" key="3">
    <source>
        <dbReference type="Proteomes" id="UP001240150"/>
    </source>
</evidence>
<keyword evidence="2" id="KW-0560">Oxidoreductase</keyword>
<dbReference type="Proteomes" id="UP001240150">
    <property type="component" value="Chromosome"/>
</dbReference>
<feature type="domain" description="ABM" evidence="1">
    <location>
        <begin position="5"/>
        <end position="93"/>
    </location>
</feature>
<reference evidence="2 3" key="1">
    <citation type="submission" date="2023-06" db="EMBL/GenBank/DDBJ databases">
        <authorList>
            <person name="Yushchuk O."/>
            <person name="Binda E."/>
            <person name="Ruckert-Reed C."/>
            <person name="Fedorenko V."/>
            <person name="Kalinowski J."/>
            <person name="Marinelli F."/>
        </authorList>
    </citation>
    <scope>NUCLEOTIDE SEQUENCE [LARGE SCALE GENOMIC DNA]</scope>
    <source>
        <strain evidence="2 3">NRRL 3884</strain>
    </source>
</reference>
<organism evidence="2 3">
    <name type="scientific">Actinoplanes oblitus</name>
    <dbReference type="NCBI Taxonomy" id="3040509"/>
    <lineage>
        <taxon>Bacteria</taxon>
        <taxon>Bacillati</taxon>
        <taxon>Actinomycetota</taxon>
        <taxon>Actinomycetes</taxon>
        <taxon>Micromonosporales</taxon>
        <taxon>Micromonosporaceae</taxon>
        <taxon>Actinoplanes</taxon>
    </lineage>
</organism>
<proteinExistence type="predicted"/>
<dbReference type="PANTHER" id="PTHR33336:SF3">
    <property type="entry name" value="ABM DOMAIN-CONTAINING PROTEIN"/>
    <property type="match status" value="1"/>
</dbReference>
<name>A0ABY8W5U0_9ACTN</name>
<accession>A0ABY8W5U0</accession>
<dbReference type="Pfam" id="PF03992">
    <property type="entry name" value="ABM"/>
    <property type="match status" value="1"/>
</dbReference>
<dbReference type="Gene3D" id="3.30.70.100">
    <property type="match status" value="1"/>
</dbReference>
<keyword evidence="3" id="KW-1185">Reference proteome</keyword>
<dbReference type="PANTHER" id="PTHR33336">
    <property type="entry name" value="QUINOL MONOOXYGENASE YGIN-RELATED"/>
    <property type="match status" value="1"/>
</dbReference>
<evidence type="ECO:0000259" key="1">
    <source>
        <dbReference type="PROSITE" id="PS51725"/>
    </source>
</evidence>
<keyword evidence="2" id="KW-0503">Monooxygenase</keyword>
<gene>
    <name evidence="2" type="ORF">ACTOB_005033</name>
</gene>